<protein>
    <submittedName>
        <fullName evidence="7">Uncharacterized protein</fullName>
    </submittedName>
</protein>
<dbReference type="GO" id="GO:0046872">
    <property type="term" value="F:metal ion binding"/>
    <property type="evidence" value="ECO:0007669"/>
    <property type="project" value="UniProtKB-KW"/>
</dbReference>
<dbReference type="GO" id="GO:0016020">
    <property type="term" value="C:membrane"/>
    <property type="evidence" value="ECO:0007669"/>
    <property type="project" value="UniProtKB-SubCell"/>
</dbReference>
<dbReference type="Proteomes" id="UP001194746">
    <property type="component" value="Unassembled WGS sequence"/>
</dbReference>
<keyword evidence="5" id="KW-0479">Metal-binding</keyword>
<evidence type="ECO:0000313" key="8">
    <source>
        <dbReference type="Proteomes" id="UP001194746"/>
    </source>
</evidence>
<dbReference type="Pfam" id="PF03006">
    <property type="entry name" value="HlyIII"/>
    <property type="match status" value="1"/>
</dbReference>
<evidence type="ECO:0000256" key="4">
    <source>
        <dbReference type="ARBA" id="ARBA00023136"/>
    </source>
</evidence>
<dbReference type="InterPro" id="IPR004254">
    <property type="entry name" value="AdipoR/HlyIII-related"/>
</dbReference>
<dbReference type="EMBL" id="VCAU01000024">
    <property type="protein sequence ID" value="KAF9890704.1"/>
    <property type="molecule type" value="Genomic_DNA"/>
</dbReference>
<feature type="transmembrane region" description="Helical" evidence="6">
    <location>
        <begin position="110"/>
        <end position="132"/>
    </location>
</feature>
<comment type="subcellular location">
    <subcellularLocation>
        <location evidence="1">Membrane</location>
        <topology evidence="1">Multi-pass membrane protein</topology>
    </subcellularLocation>
</comment>
<keyword evidence="8" id="KW-1185">Reference proteome</keyword>
<keyword evidence="3 6" id="KW-1133">Transmembrane helix</keyword>
<evidence type="ECO:0000256" key="5">
    <source>
        <dbReference type="PIRSR" id="PIRSR604254-1"/>
    </source>
</evidence>
<evidence type="ECO:0000256" key="3">
    <source>
        <dbReference type="ARBA" id="ARBA00022989"/>
    </source>
</evidence>
<comment type="caution">
    <text evidence="7">The sequence shown here is derived from an EMBL/GenBank/DDBJ whole genome shotgun (WGS) entry which is preliminary data.</text>
</comment>
<keyword evidence="2 6" id="KW-0812">Transmembrane</keyword>
<evidence type="ECO:0000256" key="2">
    <source>
        <dbReference type="ARBA" id="ARBA00022692"/>
    </source>
</evidence>
<reference evidence="7" key="2">
    <citation type="submission" date="2020-02" db="EMBL/GenBank/DDBJ databases">
        <authorList>
            <person name="Gilchrist C.L.M."/>
            <person name="Chooi Y.-H."/>
        </authorList>
    </citation>
    <scope>NUCLEOTIDE SEQUENCE</scope>
    <source>
        <strain evidence="7">MST-FP2251</strain>
    </source>
</reference>
<proteinExistence type="predicted"/>
<keyword evidence="4 6" id="KW-0472">Membrane</keyword>
<organism evidence="7 8">
    <name type="scientific">Aspergillus nanangensis</name>
    <dbReference type="NCBI Taxonomy" id="2582783"/>
    <lineage>
        <taxon>Eukaryota</taxon>
        <taxon>Fungi</taxon>
        <taxon>Dikarya</taxon>
        <taxon>Ascomycota</taxon>
        <taxon>Pezizomycotina</taxon>
        <taxon>Eurotiomycetes</taxon>
        <taxon>Eurotiomycetidae</taxon>
        <taxon>Eurotiales</taxon>
        <taxon>Aspergillaceae</taxon>
        <taxon>Aspergillus</taxon>
        <taxon>Aspergillus subgen. Circumdati</taxon>
    </lineage>
</organism>
<evidence type="ECO:0000256" key="6">
    <source>
        <dbReference type="SAM" id="Phobius"/>
    </source>
</evidence>
<feature type="binding site" evidence="5">
    <location>
        <position position="68"/>
    </location>
    <ligand>
        <name>Zn(2+)</name>
        <dbReference type="ChEBI" id="CHEBI:29105"/>
    </ligand>
</feature>
<gene>
    <name evidence="7" type="ORF">FE257_005570</name>
</gene>
<feature type="transmembrane region" description="Helical" evidence="6">
    <location>
        <begin position="12"/>
        <end position="36"/>
    </location>
</feature>
<reference evidence="7" key="1">
    <citation type="journal article" date="2019" name="Beilstein J. Org. Chem.">
        <title>Nanangenines: drimane sesquiterpenoids as the dominant metabolite cohort of a novel Australian fungus, Aspergillus nanangensis.</title>
        <authorList>
            <person name="Lacey H.J."/>
            <person name="Gilchrist C.L.M."/>
            <person name="Crombie A."/>
            <person name="Kalaitzis J.A."/>
            <person name="Vuong D."/>
            <person name="Rutledge P.J."/>
            <person name="Turner P."/>
            <person name="Pitt J.I."/>
            <person name="Lacey E."/>
            <person name="Chooi Y.H."/>
            <person name="Piggott A.M."/>
        </authorList>
    </citation>
    <scope>NUCLEOTIDE SEQUENCE</scope>
    <source>
        <strain evidence="7">MST-FP2251</strain>
    </source>
</reference>
<sequence length="235" mass="25966">MNSTSNTVHRDGAILIFIHLVGLFYYFFFLIAFLLWHFPTSPDTINRAQAVVLYGSGIILWCLSSLAHRVRCFLRGTNAIPGLNLERAGTLVLIYTTAVPLVVFEDGQHTYLRLVYLSGLTIAVVGVMADIVAQPLYPFGNASAFRSSCLALSLLALLPPIHVLHQSWPNPPTLATELLRLAGWNLLGALGYLARVPERLGLVGGWKPSLYLMHLTLLWNGISYGRHIWDAAGRT</sequence>
<accession>A0AAD4CQ72</accession>
<keyword evidence="5" id="KW-0862">Zinc</keyword>
<evidence type="ECO:0000256" key="1">
    <source>
        <dbReference type="ARBA" id="ARBA00004141"/>
    </source>
</evidence>
<dbReference type="AlphaFoldDB" id="A0AAD4CQ72"/>
<feature type="transmembrane region" description="Helical" evidence="6">
    <location>
        <begin position="48"/>
        <end position="67"/>
    </location>
</feature>
<evidence type="ECO:0000313" key="7">
    <source>
        <dbReference type="EMBL" id="KAF9890704.1"/>
    </source>
</evidence>
<name>A0AAD4CQ72_ASPNN</name>